<feature type="domain" description="Uracil-DNA glycosylase-like" evidence="12">
    <location>
        <begin position="35"/>
        <end position="196"/>
    </location>
</feature>
<evidence type="ECO:0000256" key="8">
    <source>
        <dbReference type="ARBA" id="ARBA00022801"/>
    </source>
</evidence>
<dbReference type="SMART" id="SM00986">
    <property type="entry name" value="UDG"/>
    <property type="match status" value="1"/>
</dbReference>
<evidence type="ECO:0000313" key="13">
    <source>
        <dbReference type="EMBL" id="OHA90774.1"/>
    </source>
</evidence>
<accession>A0A1G2T0M6</accession>
<dbReference type="CDD" id="cd10030">
    <property type="entry name" value="UDG-F4_TTUDGA_SPO1dp_like"/>
    <property type="match status" value="1"/>
</dbReference>
<evidence type="ECO:0000256" key="4">
    <source>
        <dbReference type="ARBA" id="ARBA00019403"/>
    </source>
</evidence>
<comment type="caution">
    <text evidence="13">The sequence shown here is derived from an EMBL/GenBank/DDBJ whole genome shotgun (WGS) entry which is preliminary data.</text>
</comment>
<keyword evidence="5" id="KW-0004">4Fe-4S</keyword>
<dbReference type="GO" id="GO:0051539">
    <property type="term" value="F:4 iron, 4 sulfur cluster binding"/>
    <property type="evidence" value="ECO:0007669"/>
    <property type="project" value="UniProtKB-KW"/>
</dbReference>
<evidence type="ECO:0000256" key="2">
    <source>
        <dbReference type="ARBA" id="ARBA00006521"/>
    </source>
</evidence>
<dbReference type="AlphaFoldDB" id="A0A1G2T0M6"/>
<evidence type="ECO:0000256" key="7">
    <source>
        <dbReference type="ARBA" id="ARBA00022763"/>
    </source>
</evidence>
<evidence type="ECO:0000256" key="3">
    <source>
        <dbReference type="ARBA" id="ARBA00012030"/>
    </source>
</evidence>
<keyword evidence="6" id="KW-0479">Metal-binding</keyword>
<protein>
    <recommendedName>
        <fullName evidence="4">Type-4 uracil-DNA glycosylase</fullName>
        <ecNumber evidence="3">3.2.2.27</ecNumber>
    </recommendedName>
</protein>
<dbReference type="SUPFAM" id="SSF52141">
    <property type="entry name" value="Uracil-DNA glycosylase-like"/>
    <property type="match status" value="1"/>
</dbReference>
<evidence type="ECO:0000256" key="1">
    <source>
        <dbReference type="ARBA" id="ARBA00001400"/>
    </source>
</evidence>
<dbReference type="SMART" id="SM00987">
    <property type="entry name" value="UreE_C"/>
    <property type="match status" value="1"/>
</dbReference>
<name>A0A1G2T0M6_9BACT</name>
<proteinExistence type="inferred from homology"/>
<dbReference type="GO" id="GO:0004844">
    <property type="term" value="F:uracil DNA N-glycosylase activity"/>
    <property type="evidence" value="ECO:0007669"/>
    <property type="project" value="UniProtKB-EC"/>
</dbReference>
<keyword evidence="8" id="KW-0378">Hydrolase</keyword>
<dbReference type="Pfam" id="PF03167">
    <property type="entry name" value="UDG"/>
    <property type="match status" value="1"/>
</dbReference>
<keyword evidence="9" id="KW-0408">Iron</keyword>
<organism evidence="13 14">
    <name type="scientific">Candidatus Zambryskibacteria bacterium RIFCSPHIGHO2_01_FULL_46_30</name>
    <dbReference type="NCBI Taxonomy" id="1802739"/>
    <lineage>
        <taxon>Bacteria</taxon>
        <taxon>Candidatus Zambryskiibacteriota</taxon>
    </lineage>
</organism>
<evidence type="ECO:0000256" key="6">
    <source>
        <dbReference type="ARBA" id="ARBA00022723"/>
    </source>
</evidence>
<dbReference type="InterPro" id="IPR051536">
    <property type="entry name" value="UDG_Type-4/5"/>
</dbReference>
<evidence type="ECO:0000259" key="12">
    <source>
        <dbReference type="SMART" id="SM00986"/>
    </source>
</evidence>
<dbReference type="PANTHER" id="PTHR33693:SF1">
    <property type="entry name" value="TYPE-4 URACIL-DNA GLYCOSYLASE"/>
    <property type="match status" value="1"/>
</dbReference>
<dbReference type="Gene3D" id="3.40.470.10">
    <property type="entry name" value="Uracil-DNA glycosylase-like domain"/>
    <property type="match status" value="1"/>
</dbReference>
<evidence type="ECO:0000313" key="14">
    <source>
        <dbReference type="Proteomes" id="UP000177746"/>
    </source>
</evidence>
<dbReference type="EC" id="3.2.2.27" evidence="3"/>
<dbReference type="EMBL" id="MHVI01000029">
    <property type="protein sequence ID" value="OHA90774.1"/>
    <property type="molecule type" value="Genomic_DNA"/>
</dbReference>
<dbReference type="InterPro" id="IPR036895">
    <property type="entry name" value="Uracil-DNA_glycosylase-like_sf"/>
</dbReference>
<sequence>MNCDEELRKVKDEVLALTRSPLYAERVKNKYFPVIGEGSHSAKIMFVGEAPGENEAKTGRPFCGRAGKVLDELLASVGIARKDVYVTNIVKDRPPGNRDPYPDEIAIYAPFLDRQIEIIKPKVVATLGRFSMQYVMNHYGLEWELAPISVLHGQVFDINFSAEGGPASGGKFVPFYHPAAAIYNQHLLGTLKEDFKVLKTLV</sequence>
<dbReference type="Proteomes" id="UP000177746">
    <property type="component" value="Unassembled WGS sequence"/>
</dbReference>
<keyword evidence="11" id="KW-0234">DNA repair</keyword>
<evidence type="ECO:0000256" key="9">
    <source>
        <dbReference type="ARBA" id="ARBA00023004"/>
    </source>
</evidence>
<gene>
    <name evidence="13" type="ORF">A2665_00665</name>
</gene>
<evidence type="ECO:0000256" key="5">
    <source>
        <dbReference type="ARBA" id="ARBA00022485"/>
    </source>
</evidence>
<comment type="similarity">
    <text evidence="2">Belongs to the uracil-DNA glycosylase (UDG) superfamily. Type 4 (UDGa) family.</text>
</comment>
<dbReference type="GO" id="GO:0046872">
    <property type="term" value="F:metal ion binding"/>
    <property type="evidence" value="ECO:0007669"/>
    <property type="project" value="UniProtKB-KW"/>
</dbReference>
<dbReference type="InterPro" id="IPR005122">
    <property type="entry name" value="Uracil-DNA_glycosylase-like"/>
</dbReference>
<evidence type="ECO:0000256" key="11">
    <source>
        <dbReference type="ARBA" id="ARBA00023204"/>
    </source>
</evidence>
<keyword evidence="7" id="KW-0227">DNA damage</keyword>
<keyword evidence="10" id="KW-0411">Iron-sulfur</keyword>
<dbReference type="GO" id="GO:0006281">
    <property type="term" value="P:DNA repair"/>
    <property type="evidence" value="ECO:0007669"/>
    <property type="project" value="UniProtKB-KW"/>
</dbReference>
<evidence type="ECO:0000256" key="10">
    <source>
        <dbReference type="ARBA" id="ARBA00023014"/>
    </source>
</evidence>
<dbReference type="PANTHER" id="PTHR33693">
    <property type="entry name" value="TYPE-5 URACIL-DNA GLYCOSYLASE"/>
    <property type="match status" value="1"/>
</dbReference>
<dbReference type="InterPro" id="IPR005273">
    <property type="entry name" value="Ura-DNA_glyco_family4"/>
</dbReference>
<reference evidence="13 14" key="1">
    <citation type="journal article" date="2016" name="Nat. Commun.">
        <title>Thousands of microbial genomes shed light on interconnected biogeochemical processes in an aquifer system.</title>
        <authorList>
            <person name="Anantharaman K."/>
            <person name="Brown C.T."/>
            <person name="Hug L.A."/>
            <person name="Sharon I."/>
            <person name="Castelle C.J."/>
            <person name="Probst A.J."/>
            <person name="Thomas B.C."/>
            <person name="Singh A."/>
            <person name="Wilkins M.J."/>
            <person name="Karaoz U."/>
            <person name="Brodie E.L."/>
            <person name="Williams K.H."/>
            <person name="Hubbard S.S."/>
            <person name="Banfield J.F."/>
        </authorList>
    </citation>
    <scope>NUCLEOTIDE SEQUENCE [LARGE SCALE GENOMIC DNA]</scope>
</reference>
<comment type="catalytic activity">
    <reaction evidence="1">
        <text>Hydrolyzes single-stranded DNA or mismatched double-stranded DNA and polynucleotides, releasing free uracil.</text>
        <dbReference type="EC" id="3.2.2.27"/>
    </reaction>
</comment>
<dbReference type="NCBIfam" id="TIGR00758">
    <property type="entry name" value="UDG_fam4"/>
    <property type="match status" value="1"/>
</dbReference>